<dbReference type="Proteomes" id="UP000002654">
    <property type="component" value="Chromosome"/>
</dbReference>
<dbReference type="AlphaFoldDB" id="G4RL66"/>
<evidence type="ECO:0000256" key="1">
    <source>
        <dbReference type="SAM" id="MobiDB-lite"/>
    </source>
</evidence>
<dbReference type="EMBL" id="FN869859">
    <property type="protein sequence ID" value="CCC82311.1"/>
    <property type="molecule type" value="Genomic_DNA"/>
</dbReference>
<dbReference type="eggNOG" id="arCOG04123">
    <property type="taxonomic scope" value="Archaea"/>
</dbReference>
<sequence>MSDVPATEPIMDYLESMMERLEQWVKEQQRIINDLEAHGKGMEVADRLTLLYSAQAMLGYIGRVLKDFESWLSNPLVTAIMPLDMLRRLESMLREVAVKFIQVDIEHTSEYRDLLAKYAKEGRVPEVMTLYIMQRSGGQGPEGGRRRGGQETPRFF</sequence>
<dbReference type="PaxDb" id="768679-TTX_1690"/>
<dbReference type="STRING" id="768679.TTX_1690"/>
<keyword evidence="3" id="KW-1185">Reference proteome</keyword>
<evidence type="ECO:0000313" key="3">
    <source>
        <dbReference type="Proteomes" id="UP000002654"/>
    </source>
</evidence>
<evidence type="ECO:0000313" key="2">
    <source>
        <dbReference type="EMBL" id="CCC82311.1"/>
    </source>
</evidence>
<dbReference type="PATRIC" id="fig|768679.9.peg.1710"/>
<gene>
    <name evidence="2" type="ordered locus">TTX_1690</name>
</gene>
<dbReference type="GeneID" id="11262569"/>
<dbReference type="KEGG" id="ttn:TTX_1690"/>
<dbReference type="OrthoDB" id="26708at2157"/>
<evidence type="ECO:0008006" key="4">
    <source>
        <dbReference type="Google" id="ProtNLM"/>
    </source>
</evidence>
<organism evidence="2 3">
    <name type="scientific">Thermoproteus tenax (strain ATCC 35583 / DSM 2078 / JCM 9277 / NBRC 100435 / Kra 1)</name>
    <dbReference type="NCBI Taxonomy" id="768679"/>
    <lineage>
        <taxon>Archaea</taxon>
        <taxon>Thermoproteota</taxon>
        <taxon>Thermoprotei</taxon>
        <taxon>Thermoproteales</taxon>
        <taxon>Thermoproteaceae</taxon>
        <taxon>Thermoproteus</taxon>
    </lineage>
</organism>
<dbReference type="PIRSF" id="PIRSF008210">
    <property type="entry name" value="UCP008210"/>
    <property type="match status" value="1"/>
</dbReference>
<reference evidence="2 3" key="1">
    <citation type="journal article" date="2011" name="PLoS ONE">
        <title>The complete genome sequence of Thermoproteus tenax: a physiologically versatile member of the Crenarchaeota.</title>
        <authorList>
            <person name="Siebers B."/>
            <person name="Zaparty M."/>
            <person name="Raddatz G."/>
            <person name="Tjaden B."/>
            <person name="Albers S.V."/>
            <person name="Bell S.D."/>
            <person name="Blombach F."/>
            <person name="Kletzin A."/>
            <person name="Kyrpides N."/>
            <person name="Lanz C."/>
            <person name="Plagens A."/>
            <person name="Rampp M."/>
            <person name="Rosinus A."/>
            <person name="von Jan M."/>
            <person name="Makarova K.S."/>
            <person name="Klenk H.P."/>
            <person name="Schuster S.C."/>
            <person name="Hensel R."/>
        </authorList>
    </citation>
    <scope>NUCLEOTIDE SEQUENCE [LARGE SCALE GENOMIC DNA]</scope>
    <source>
        <strain evidence="3">ATCC 35583 / DSM 2078 / JCM 9277 / NBRC 100435 / Kra 1</strain>
    </source>
</reference>
<feature type="region of interest" description="Disordered" evidence="1">
    <location>
        <begin position="135"/>
        <end position="156"/>
    </location>
</feature>
<proteinExistence type="predicted"/>
<dbReference type="Pfam" id="PF09921">
    <property type="entry name" value="DUF2153"/>
    <property type="match status" value="1"/>
</dbReference>
<dbReference type="HOGENOM" id="CLU_142667_0_0_2"/>
<name>G4RL66_THETK</name>
<dbReference type="RefSeq" id="WP_014127565.1">
    <property type="nucleotide sequence ID" value="NC_016070.1"/>
</dbReference>
<accession>G4RL66</accession>
<protein>
    <recommendedName>
        <fullName evidence="4">DUF2153 domain-containing protein</fullName>
    </recommendedName>
</protein>
<dbReference type="InterPro" id="IPR014450">
    <property type="entry name" value="UCP008210"/>
</dbReference>